<dbReference type="AlphaFoldDB" id="A0A3P6V9H3"/>
<evidence type="ECO:0000313" key="2">
    <source>
        <dbReference type="EMBL" id="VDK88958.1"/>
    </source>
</evidence>
<accession>A0A3P6V9H3</accession>
<feature type="compositionally biased region" description="Low complexity" evidence="1">
    <location>
        <begin position="12"/>
        <end position="25"/>
    </location>
</feature>
<reference evidence="2 3" key="1">
    <citation type="submission" date="2018-08" db="EMBL/GenBank/DDBJ databases">
        <authorList>
            <person name="Laetsch R D."/>
            <person name="Stevens L."/>
            <person name="Kumar S."/>
            <person name="Blaxter L. M."/>
        </authorList>
    </citation>
    <scope>NUCLEOTIDE SEQUENCE [LARGE SCALE GENOMIC DNA]</scope>
</reference>
<dbReference type="Proteomes" id="UP000271087">
    <property type="component" value="Unassembled WGS sequence"/>
</dbReference>
<feature type="region of interest" description="Disordered" evidence="1">
    <location>
        <begin position="1"/>
        <end position="25"/>
    </location>
</feature>
<gene>
    <name evidence="2" type="ORF">NOO_LOCUS8322</name>
</gene>
<evidence type="ECO:0000313" key="3">
    <source>
        <dbReference type="Proteomes" id="UP000271087"/>
    </source>
</evidence>
<name>A0A3P6V9H3_ONCOC</name>
<protein>
    <submittedName>
        <fullName evidence="2">Uncharacterized protein</fullName>
    </submittedName>
</protein>
<organism evidence="2 3">
    <name type="scientific">Onchocerca ochengi</name>
    <name type="common">Filarial nematode worm</name>
    <dbReference type="NCBI Taxonomy" id="42157"/>
    <lineage>
        <taxon>Eukaryota</taxon>
        <taxon>Metazoa</taxon>
        <taxon>Ecdysozoa</taxon>
        <taxon>Nematoda</taxon>
        <taxon>Chromadorea</taxon>
        <taxon>Rhabditida</taxon>
        <taxon>Spirurina</taxon>
        <taxon>Spiruromorpha</taxon>
        <taxon>Filarioidea</taxon>
        <taxon>Onchocercidae</taxon>
        <taxon>Onchocerca</taxon>
    </lineage>
</organism>
<keyword evidence="3" id="KW-1185">Reference proteome</keyword>
<proteinExistence type="predicted"/>
<sequence length="61" mass="6777">LYRAPSRDIMGSSPPNLTSSPPLASELETDRKLVKAGLDTDLQHSFLSFKLHNVSFVDDNF</sequence>
<feature type="non-terminal residue" evidence="2">
    <location>
        <position position="1"/>
    </location>
</feature>
<dbReference type="EMBL" id="UYRW01003418">
    <property type="protein sequence ID" value="VDK88958.1"/>
    <property type="molecule type" value="Genomic_DNA"/>
</dbReference>
<evidence type="ECO:0000256" key="1">
    <source>
        <dbReference type="SAM" id="MobiDB-lite"/>
    </source>
</evidence>